<dbReference type="AlphaFoldDB" id="A0A0B0PS16"/>
<accession>A0A0B0PS16</accession>
<evidence type="ECO:0000256" key="1">
    <source>
        <dbReference type="SAM" id="Phobius"/>
    </source>
</evidence>
<keyword evidence="3" id="KW-1185">Reference proteome</keyword>
<dbReference type="EMBL" id="KN435469">
    <property type="protein sequence ID" value="KHG26206.1"/>
    <property type="molecule type" value="Genomic_DNA"/>
</dbReference>
<protein>
    <submittedName>
        <fullName evidence="2">Uncharacterized protein</fullName>
    </submittedName>
</protein>
<evidence type="ECO:0000313" key="2">
    <source>
        <dbReference type="EMBL" id="KHG26206.1"/>
    </source>
</evidence>
<organism evidence="2 3">
    <name type="scientific">Gossypium arboreum</name>
    <name type="common">Tree cotton</name>
    <name type="synonym">Gossypium nanking</name>
    <dbReference type="NCBI Taxonomy" id="29729"/>
    <lineage>
        <taxon>Eukaryota</taxon>
        <taxon>Viridiplantae</taxon>
        <taxon>Streptophyta</taxon>
        <taxon>Embryophyta</taxon>
        <taxon>Tracheophyta</taxon>
        <taxon>Spermatophyta</taxon>
        <taxon>Magnoliopsida</taxon>
        <taxon>eudicotyledons</taxon>
        <taxon>Gunneridae</taxon>
        <taxon>Pentapetalae</taxon>
        <taxon>rosids</taxon>
        <taxon>malvids</taxon>
        <taxon>Malvales</taxon>
        <taxon>Malvaceae</taxon>
        <taxon>Malvoideae</taxon>
        <taxon>Gossypium</taxon>
    </lineage>
</organism>
<evidence type="ECO:0000313" key="3">
    <source>
        <dbReference type="Proteomes" id="UP000032142"/>
    </source>
</evidence>
<keyword evidence="1" id="KW-1133">Transmembrane helix</keyword>
<name>A0A0B0PS16_GOSAR</name>
<feature type="transmembrane region" description="Helical" evidence="1">
    <location>
        <begin position="43"/>
        <end position="63"/>
    </location>
</feature>
<dbReference type="Proteomes" id="UP000032142">
    <property type="component" value="Unassembled WGS sequence"/>
</dbReference>
<gene>
    <name evidence="2" type="ORF">F383_02958</name>
</gene>
<proteinExistence type="predicted"/>
<reference evidence="3" key="1">
    <citation type="submission" date="2014-09" db="EMBL/GenBank/DDBJ databases">
        <authorList>
            <person name="Mudge J."/>
            <person name="Ramaraj T."/>
            <person name="Lindquist I.E."/>
            <person name="Bharti A.K."/>
            <person name="Sundararajan A."/>
            <person name="Cameron C.T."/>
            <person name="Woodward J.E."/>
            <person name="May G.D."/>
            <person name="Brubaker C."/>
            <person name="Broadhvest J."/>
            <person name="Wilkins T.A."/>
        </authorList>
    </citation>
    <scope>NUCLEOTIDE SEQUENCE</scope>
    <source>
        <strain evidence="3">cv. AKA8401</strain>
    </source>
</reference>
<sequence length="76" mass="8857">MMQPKTCGCEPAFLLMNQRYSNLTTGIGFMKNFNLKLVNRPNILLPIFLFKHELIPFCFLILVQLQSPKEHISNFI</sequence>
<keyword evidence="1" id="KW-0812">Transmembrane</keyword>
<keyword evidence="1" id="KW-0472">Membrane</keyword>